<proteinExistence type="predicted"/>
<dbReference type="EMBL" id="JAJEQR010000004">
    <property type="protein sequence ID" value="MCC2229774.1"/>
    <property type="molecule type" value="Genomic_DNA"/>
</dbReference>
<gene>
    <name evidence="2" type="ORF">LKD81_01990</name>
</gene>
<dbReference type="AlphaFoldDB" id="A0AAE3E870"/>
<organism evidence="2 3">
    <name type="scientific">Hominifimenecus microfluidus</name>
    <dbReference type="NCBI Taxonomy" id="2885348"/>
    <lineage>
        <taxon>Bacteria</taxon>
        <taxon>Bacillati</taxon>
        <taxon>Bacillota</taxon>
        <taxon>Clostridia</taxon>
        <taxon>Lachnospirales</taxon>
        <taxon>Lachnospiraceae</taxon>
        <taxon>Hominifimenecus</taxon>
    </lineage>
</organism>
<name>A0AAE3E870_9FIRM</name>
<dbReference type="Gene3D" id="1.10.10.2840">
    <property type="entry name" value="PucR C-terminal helix-turn-helix domain"/>
    <property type="match status" value="1"/>
</dbReference>
<dbReference type="Pfam" id="PF13556">
    <property type="entry name" value="HTH_30"/>
    <property type="match status" value="1"/>
</dbReference>
<dbReference type="RefSeq" id="WP_349199434.1">
    <property type="nucleotide sequence ID" value="NZ_JBBNHI010000206.1"/>
</dbReference>
<dbReference type="PANTHER" id="PTHR33744:SF7">
    <property type="entry name" value="PUCR FAMILY TRANSCRIPTIONAL REGULATOR"/>
    <property type="match status" value="1"/>
</dbReference>
<dbReference type="PANTHER" id="PTHR33744">
    <property type="entry name" value="CARBOHYDRATE DIACID REGULATOR"/>
    <property type="match status" value="1"/>
</dbReference>
<dbReference type="Proteomes" id="UP001198182">
    <property type="component" value="Unassembled WGS sequence"/>
</dbReference>
<sequence length="513" mass="59707">MRLSMSMVEHWFRRYSPVATIASREATITGIRHLNSDRDMNPDYVYAGRICDMTPYADRDVVLVHRQDVIRLQTEDMDEIFDSFMDAMTYYEKWEKRLMEAADAENPEQALIQACSDIFGPMFFINMQLQMSAYSENYPDTLLEDCWNRFWKWDRGKALQSGEGHRSSFLQIFNQIWDRRPFFGNSGEEYPYSLVISQVAGSNQLMGQLFLLSASPFEEYQLQLAEVLQKHLCQVAGQESGACQISAAVQMFAALLHGERSDEECIQMLYEMKSWREDEAYLPFVLRRENDSKAEPSALLNGLERYFPEALAVPDEIPVQGGRTEPVIAGCLPVPEVNLNAMNEEDVELRLRALLRFCREQKMSLHVGYFLQGLNKIHWHYRQAQIAAGMGQRYFYHCAVSLLTFFGSDRTLCLCSLHPVPMRMREYDKKQGTDFYEILKAYLQNECNRAQTARQLYVHKNTLAYRLERLEEMFPVNLDDPYEREYLRITISSMENREEDAAVFQGSQKGESF</sequence>
<dbReference type="InterPro" id="IPR025736">
    <property type="entry name" value="PucR_C-HTH_dom"/>
</dbReference>
<dbReference type="InterPro" id="IPR009057">
    <property type="entry name" value="Homeodomain-like_sf"/>
</dbReference>
<keyword evidence="3" id="KW-1185">Reference proteome</keyword>
<accession>A0AAE3E870</accession>
<evidence type="ECO:0000313" key="2">
    <source>
        <dbReference type="EMBL" id="MCC2229774.1"/>
    </source>
</evidence>
<evidence type="ECO:0000313" key="3">
    <source>
        <dbReference type="Proteomes" id="UP001198182"/>
    </source>
</evidence>
<feature type="domain" description="PucR C-terminal helix-turn-helix" evidence="1">
    <location>
        <begin position="437"/>
        <end position="489"/>
    </location>
</feature>
<dbReference type="InterPro" id="IPR051448">
    <property type="entry name" value="CdaR-like_regulators"/>
</dbReference>
<reference evidence="2" key="1">
    <citation type="submission" date="2021-10" db="EMBL/GenBank/DDBJ databases">
        <title>Anaerobic single-cell dispensing facilitates the cultivation of human gut bacteria.</title>
        <authorList>
            <person name="Afrizal A."/>
        </authorList>
    </citation>
    <scope>NUCLEOTIDE SEQUENCE</scope>
    <source>
        <strain evidence="2">CLA-AA-H215</strain>
    </source>
</reference>
<dbReference type="SUPFAM" id="SSF46689">
    <property type="entry name" value="Homeodomain-like"/>
    <property type="match status" value="1"/>
</dbReference>
<protein>
    <submittedName>
        <fullName evidence="2">Helix-turn-helix domain-containing protein</fullName>
    </submittedName>
</protein>
<evidence type="ECO:0000259" key="1">
    <source>
        <dbReference type="Pfam" id="PF13556"/>
    </source>
</evidence>
<comment type="caution">
    <text evidence="2">The sequence shown here is derived from an EMBL/GenBank/DDBJ whole genome shotgun (WGS) entry which is preliminary data.</text>
</comment>
<dbReference type="InterPro" id="IPR042070">
    <property type="entry name" value="PucR_C-HTH_sf"/>
</dbReference>